<dbReference type="AlphaFoldDB" id="A0A0C2GPT2"/>
<proteinExistence type="predicted"/>
<dbReference type="PANTHER" id="PTHR46680">
    <property type="entry name" value="NF-KAPPA-B INHIBITOR ALPHA"/>
    <property type="match status" value="1"/>
</dbReference>
<keyword evidence="6" id="KW-1185">Reference proteome</keyword>
<dbReference type="PROSITE" id="PS50088">
    <property type="entry name" value="ANK_REPEAT"/>
    <property type="match status" value="2"/>
</dbReference>
<dbReference type="PANTHER" id="PTHR46680:SF3">
    <property type="entry name" value="NF-KAPPA-B INHIBITOR CACTUS"/>
    <property type="match status" value="1"/>
</dbReference>
<dbReference type="PROSITE" id="PS50297">
    <property type="entry name" value="ANK_REP_REGION"/>
    <property type="match status" value="2"/>
</dbReference>
<accession>A0A0C2GPT2</accession>
<dbReference type="SMART" id="SM00248">
    <property type="entry name" value="ANK"/>
    <property type="match status" value="5"/>
</dbReference>
<keyword evidence="2 3" id="KW-0040">ANK repeat</keyword>
<dbReference type="InterPro" id="IPR051070">
    <property type="entry name" value="NF-kappa-B_inhibitor"/>
</dbReference>
<evidence type="ECO:0000313" key="6">
    <source>
        <dbReference type="Proteomes" id="UP000054047"/>
    </source>
</evidence>
<evidence type="ECO:0000256" key="1">
    <source>
        <dbReference type="ARBA" id="ARBA00022737"/>
    </source>
</evidence>
<dbReference type="InterPro" id="IPR036770">
    <property type="entry name" value="Ankyrin_rpt-contain_sf"/>
</dbReference>
<feature type="repeat" description="ANK" evidence="3">
    <location>
        <begin position="165"/>
        <end position="197"/>
    </location>
</feature>
<sequence>MLMRKSLRTGTRSGRALPRQVTTRDTHVLPPVPKSGPDTGVPHSPKYRLPDQPRKAGNQVLHISAKNSQSFALKLLLSAIPAEQKEEVVNTRNVRGQTALHNAVRAGDPDSVHYLLSHGAATNILDNHKNTVVHYLADAYNEAIFKEILEAPASSESDFNALNEEGFAPLHLAVRRLKLSLIEMLLEGGAAVNAADHASRTALLHAVNMNDVEIVQFLLSVSSLDQHLIYLE</sequence>
<keyword evidence="1" id="KW-0677">Repeat</keyword>
<dbReference type="GO" id="GO:0071356">
    <property type="term" value="P:cellular response to tumor necrosis factor"/>
    <property type="evidence" value="ECO:0007669"/>
    <property type="project" value="TreeGrafter"/>
</dbReference>
<dbReference type="GO" id="GO:0005829">
    <property type="term" value="C:cytosol"/>
    <property type="evidence" value="ECO:0007669"/>
    <property type="project" value="TreeGrafter"/>
</dbReference>
<dbReference type="PRINTS" id="PR01415">
    <property type="entry name" value="ANKYRIN"/>
</dbReference>
<protein>
    <submittedName>
        <fullName evidence="5">Ankyrin repeat protein</fullName>
    </submittedName>
</protein>
<evidence type="ECO:0000313" key="5">
    <source>
        <dbReference type="EMBL" id="KIH61074.1"/>
    </source>
</evidence>
<gene>
    <name evidence="5" type="ORF">ANCDUO_08661</name>
</gene>
<feature type="region of interest" description="Disordered" evidence="4">
    <location>
        <begin position="1"/>
        <end position="45"/>
    </location>
</feature>
<feature type="repeat" description="ANK" evidence="3">
    <location>
        <begin position="95"/>
        <end position="127"/>
    </location>
</feature>
<reference evidence="5 6" key="1">
    <citation type="submission" date="2013-12" db="EMBL/GenBank/DDBJ databases">
        <title>Draft genome of the parsitic nematode Ancylostoma duodenale.</title>
        <authorList>
            <person name="Mitreva M."/>
        </authorList>
    </citation>
    <scope>NUCLEOTIDE SEQUENCE [LARGE SCALE GENOMIC DNA]</scope>
    <source>
        <strain evidence="5 6">Zhejiang</strain>
    </source>
</reference>
<dbReference type="Pfam" id="PF13637">
    <property type="entry name" value="Ank_4"/>
    <property type="match status" value="1"/>
</dbReference>
<organism evidence="5 6">
    <name type="scientific">Ancylostoma duodenale</name>
    <dbReference type="NCBI Taxonomy" id="51022"/>
    <lineage>
        <taxon>Eukaryota</taxon>
        <taxon>Metazoa</taxon>
        <taxon>Ecdysozoa</taxon>
        <taxon>Nematoda</taxon>
        <taxon>Chromadorea</taxon>
        <taxon>Rhabditida</taxon>
        <taxon>Rhabditina</taxon>
        <taxon>Rhabditomorpha</taxon>
        <taxon>Strongyloidea</taxon>
        <taxon>Ancylostomatidae</taxon>
        <taxon>Ancylostomatinae</taxon>
        <taxon>Ancylostoma</taxon>
    </lineage>
</organism>
<dbReference type="InterPro" id="IPR002110">
    <property type="entry name" value="Ankyrin_rpt"/>
</dbReference>
<evidence type="ECO:0000256" key="3">
    <source>
        <dbReference type="PROSITE-ProRule" id="PRU00023"/>
    </source>
</evidence>
<evidence type="ECO:0000256" key="2">
    <source>
        <dbReference type="ARBA" id="ARBA00023043"/>
    </source>
</evidence>
<dbReference type="EMBL" id="KN730423">
    <property type="protein sequence ID" value="KIH61074.1"/>
    <property type="molecule type" value="Genomic_DNA"/>
</dbReference>
<name>A0A0C2GPT2_9BILA</name>
<dbReference type="SUPFAM" id="SSF48403">
    <property type="entry name" value="Ankyrin repeat"/>
    <property type="match status" value="1"/>
</dbReference>
<evidence type="ECO:0000256" key="4">
    <source>
        <dbReference type="SAM" id="MobiDB-lite"/>
    </source>
</evidence>
<dbReference type="GO" id="GO:0051059">
    <property type="term" value="F:NF-kappaB binding"/>
    <property type="evidence" value="ECO:0007669"/>
    <property type="project" value="TreeGrafter"/>
</dbReference>
<dbReference type="OrthoDB" id="10254947at2759"/>
<dbReference type="Gene3D" id="1.25.40.20">
    <property type="entry name" value="Ankyrin repeat-containing domain"/>
    <property type="match status" value="1"/>
</dbReference>
<dbReference type="Proteomes" id="UP000054047">
    <property type="component" value="Unassembled WGS sequence"/>
</dbReference>
<dbReference type="Pfam" id="PF12796">
    <property type="entry name" value="Ank_2"/>
    <property type="match status" value="1"/>
</dbReference>